<feature type="region of interest" description="Disordered" evidence="1">
    <location>
        <begin position="52"/>
        <end position="74"/>
    </location>
</feature>
<organism evidence="2 3">
    <name type="scientific">Sinanodonta woodiana</name>
    <name type="common">Chinese pond mussel</name>
    <name type="synonym">Anodonta woodiana</name>
    <dbReference type="NCBI Taxonomy" id="1069815"/>
    <lineage>
        <taxon>Eukaryota</taxon>
        <taxon>Metazoa</taxon>
        <taxon>Spiralia</taxon>
        <taxon>Lophotrochozoa</taxon>
        <taxon>Mollusca</taxon>
        <taxon>Bivalvia</taxon>
        <taxon>Autobranchia</taxon>
        <taxon>Heteroconchia</taxon>
        <taxon>Palaeoheterodonta</taxon>
        <taxon>Unionida</taxon>
        <taxon>Unionoidea</taxon>
        <taxon>Unionidae</taxon>
        <taxon>Unioninae</taxon>
        <taxon>Sinanodonta</taxon>
    </lineage>
</organism>
<gene>
    <name evidence="2" type="ORF">ACJMK2_017028</name>
</gene>
<reference evidence="2 3" key="1">
    <citation type="submission" date="2024-11" db="EMBL/GenBank/DDBJ databases">
        <title>Chromosome-level genome assembly of the freshwater bivalve Anodonta woodiana.</title>
        <authorList>
            <person name="Chen X."/>
        </authorList>
    </citation>
    <scope>NUCLEOTIDE SEQUENCE [LARGE SCALE GENOMIC DNA]</scope>
    <source>
        <strain evidence="2">MN2024</strain>
        <tissue evidence="2">Gills</tissue>
    </source>
</reference>
<evidence type="ECO:0000313" key="2">
    <source>
        <dbReference type="EMBL" id="KAL3853492.1"/>
    </source>
</evidence>
<name>A0ABD3UYZ7_SINWO</name>
<dbReference type="EMBL" id="JBJQND010000015">
    <property type="protein sequence ID" value="KAL3853492.1"/>
    <property type="molecule type" value="Genomic_DNA"/>
</dbReference>
<evidence type="ECO:0000256" key="1">
    <source>
        <dbReference type="SAM" id="MobiDB-lite"/>
    </source>
</evidence>
<evidence type="ECO:0000313" key="3">
    <source>
        <dbReference type="Proteomes" id="UP001634394"/>
    </source>
</evidence>
<protein>
    <submittedName>
        <fullName evidence="2">Uncharacterized protein</fullName>
    </submittedName>
</protein>
<keyword evidence="3" id="KW-1185">Reference proteome</keyword>
<comment type="caution">
    <text evidence="2">The sequence shown here is derived from an EMBL/GenBank/DDBJ whole genome shotgun (WGS) entry which is preliminary data.</text>
</comment>
<proteinExistence type="predicted"/>
<sequence>MIINACSYVADKIRNSCKGKRDEEGKDEIKGIRERKCVLSSGTAQGEVMYVEKQSHPQSPPPPYQASNCTRRGG</sequence>
<dbReference type="Proteomes" id="UP001634394">
    <property type="component" value="Unassembled WGS sequence"/>
</dbReference>
<dbReference type="AlphaFoldDB" id="A0ABD3UYZ7"/>
<accession>A0ABD3UYZ7</accession>